<evidence type="ECO:0000256" key="1">
    <source>
        <dbReference type="ARBA" id="ARBA00007169"/>
    </source>
</evidence>
<dbReference type="PANTHER" id="PTHR11487:SF0">
    <property type="entry name" value="S-ACYL FATTY ACID SYNTHASE THIOESTERASE, MEDIUM CHAIN"/>
    <property type="match status" value="1"/>
</dbReference>
<gene>
    <name evidence="3" type="ORF">AL544_003920</name>
</gene>
<dbReference type="Gene3D" id="3.40.50.1820">
    <property type="entry name" value="alpha/beta hydrolase"/>
    <property type="match status" value="1"/>
</dbReference>
<dbReference type="GO" id="GO:0008610">
    <property type="term" value="P:lipid biosynthetic process"/>
    <property type="evidence" value="ECO:0007669"/>
    <property type="project" value="TreeGrafter"/>
</dbReference>
<organism evidence="3 4">
    <name type="scientific">Vibrio mimicus</name>
    <dbReference type="NCBI Taxonomy" id="674"/>
    <lineage>
        <taxon>Bacteria</taxon>
        <taxon>Pseudomonadati</taxon>
        <taxon>Pseudomonadota</taxon>
        <taxon>Gammaproteobacteria</taxon>
        <taxon>Vibrionales</taxon>
        <taxon>Vibrionaceae</taxon>
        <taxon>Vibrio</taxon>
    </lineage>
</organism>
<dbReference type="InterPro" id="IPR001031">
    <property type="entry name" value="Thioesterase"/>
</dbReference>
<name>A0A2J9VJV9_VIBMI</name>
<proteinExistence type="inferred from homology"/>
<dbReference type="STRING" id="674.VM_16085"/>
<accession>A0A2J9VJV9</accession>
<dbReference type="InterPro" id="IPR029058">
    <property type="entry name" value="AB_hydrolase_fold"/>
</dbReference>
<dbReference type="OrthoDB" id="8480037at2"/>
<evidence type="ECO:0000313" key="3">
    <source>
        <dbReference type="EMBL" id="PNM64068.1"/>
    </source>
</evidence>
<evidence type="ECO:0000259" key="2">
    <source>
        <dbReference type="Pfam" id="PF00975"/>
    </source>
</evidence>
<dbReference type="AlphaFoldDB" id="A0A2J9VJV9"/>
<dbReference type="EMBL" id="LOSJ02000001">
    <property type="protein sequence ID" value="PNM64068.1"/>
    <property type="molecule type" value="Genomic_DNA"/>
</dbReference>
<dbReference type="InterPro" id="IPR012223">
    <property type="entry name" value="TEII"/>
</dbReference>
<reference evidence="3" key="1">
    <citation type="submission" date="2017-12" db="EMBL/GenBank/DDBJ databases">
        <title>FDA dAtabase for Regulatory Grade micrObial Sequences (FDA-ARGOS): Supporting development and validation of Infectious Disease Dx tests.</title>
        <authorList>
            <person name="Hoffmann M."/>
            <person name="Allard M."/>
            <person name="Evans P."/>
            <person name="Brown E."/>
            <person name="Tallon L.J."/>
            <person name="Sadzewicz L."/>
            <person name="Sengamalay N."/>
            <person name="Ott S."/>
            <person name="Godinez A."/>
            <person name="Nagaraj S."/>
            <person name="Vavikolanu K."/>
            <person name="Aluvathingal J."/>
            <person name="Nadendla S."/>
            <person name="Hobson J."/>
            <person name="Sichtig H."/>
        </authorList>
    </citation>
    <scope>NUCLEOTIDE SEQUENCE [LARGE SCALE GENOMIC DNA]</scope>
    <source>
        <strain evidence="3">FDAARGOS_113</strain>
    </source>
</reference>
<dbReference type="RefSeq" id="WP_000020004.1">
    <property type="nucleotide sequence ID" value="NZ_CAWMSS010000002.1"/>
</dbReference>
<dbReference type="SUPFAM" id="SSF53474">
    <property type="entry name" value="alpha/beta-Hydrolases"/>
    <property type="match status" value="1"/>
</dbReference>
<protein>
    <submittedName>
        <fullName evidence="3">Thioesterase</fullName>
    </submittedName>
</protein>
<dbReference type="PANTHER" id="PTHR11487">
    <property type="entry name" value="THIOESTERASE"/>
    <property type="match status" value="1"/>
</dbReference>
<dbReference type="Proteomes" id="UP000053748">
    <property type="component" value="Unassembled WGS sequence"/>
</dbReference>
<feature type="domain" description="Thioesterase" evidence="2">
    <location>
        <begin position="20"/>
        <end position="261"/>
    </location>
</feature>
<evidence type="ECO:0000313" key="4">
    <source>
        <dbReference type="Proteomes" id="UP000053748"/>
    </source>
</evidence>
<dbReference type="Pfam" id="PF00975">
    <property type="entry name" value="Thioesterase"/>
    <property type="match status" value="1"/>
</dbReference>
<comment type="similarity">
    <text evidence="1">Belongs to the thioesterase family.</text>
</comment>
<keyword evidence="4" id="KW-1185">Reference proteome</keyword>
<sequence>MSHVFKTLYQHGSRPRHIWVICPFAGGSLSAFKSWMSLDQKILPEESLILLATYPGRDHRMRECPLASIAELANEVTDALMTWLTQTPLSIDARIQLCGHSMGAQVAYEVCQRFETYYGAQNPIQTLIISGCHAPHIESRRKLSHLNNDDFIDELIAIGSGSPVLKQHPELLPMFMPMLRADFLATENYYYPVRPSEGRLKHTSCVLVYGESDPEAWKSEVMAWHTWLTSQHSEIRTISISGDHFYITANPERFLKRISEQINKKIQTPIGTFAIKPCITNVSGDHHG</sequence>
<comment type="caution">
    <text evidence="3">The sequence shown here is derived from an EMBL/GenBank/DDBJ whole genome shotgun (WGS) entry which is preliminary data.</text>
</comment>